<feature type="signal peptide" evidence="5">
    <location>
        <begin position="1"/>
        <end position="29"/>
    </location>
</feature>
<dbReference type="Proteomes" id="UP001329825">
    <property type="component" value="Chromosome 8"/>
</dbReference>
<keyword evidence="5" id="KW-0732">Signal</keyword>
<evidence type="ECO:0000256" key="3">
    <source>
        <dbReference type="ARBA" id="ARBA00023002"/>
    </source>
</evidence>
<sequence length="397" mass="42782">MAISSASPCHSPLWVLLLALPILIRLLKAKPLASRETVVLPSEERVVLLGASSGVGRTLAHAYSERKAKICLVARRNAELEKVKKECIDIGANEEDVIIVSADITNTDDLIKVRETVIKAWGGIDTLHILAGLPSTSLLLELAGVNLDKGDESALSGAPLTFSTSTSTSTSTSNSDSGSIHGGDYGRLNGPSKEGLDKVAFETRALSEVNYIGTVLALTCFLPLLASTSKSPALHHLSSVAATVPAPHRVIYASSKAAGLMAVESCRVECEGCGVRFFSFCPGTIDNEFRLKTATSQSGGRDETKLPIKHQWEKLLLSPEKVVEIILHNLSLSPKPQPLIPYPPFSWIKSLNIPPKHLVHAPWQYRLAMMVRDTPLGWGFVEPGARRKYGLIGKPSM</sequence>
<evidence type="ECO:0008006" key="8">
    <source>
        <dbReference type="Google" id="ProtNLM"/>
    </source>
</evidence>
<dbReference type="InterPro" id="IPR036291">
    <property type="entry name" value="NAD(P)-bd_dom_sf"/>
</dbReference>
<protein>
    <recommendedName>
        <fullName evidence="8">NAD(P)-binding protein</fullName>
    </recommendedName>
</protein>
<name>A0ABZ1D664_9TREE</name>
<feature type="region of interest" description="Disordered" evidence="4">
    <location>
        <begin position="161"/>
        <end position="189"/>
    </location>
</feature>
<dbReference type="GeneID" id="87958412"/>
<keyword evidence="2" id="KW-0521">NADP</keyword>
<evidence type="ECO:0000256" key="1">
    <source>
        <dbReference type="ARBA" id="ARBA00006484"/>
    </source>
</evidence>
<evidence type="ECO:0000313" key="6">
    <source>
        <dbReference type="EMBL" id="WRT69298.1"/>
    </source>
</evidence>
<dbReference type="Gene3D" id="3.40.50.720">
    <property type="entry name" value="NAD(P)-binding Rossmann-like Domain"/>
    <property type="match status" value="1"/>
</dbReference>
<keyword evidence="3" id="KW-0560">Oxidoreductase</keyword>
<evidence type="ECO:0000256" key="4">
    <source>
        <dbReference type="SAM" id="MobiDB-lite"/>
    </source>
</evidence>
<gene>
    <name evidence="6" type="ORF">IL334_006282</name>
</gene>
<organism evidence="6 7">
    <name type="scientific">Kwoniella shivajii</name>
    <dbReference type="NCBI Taxonomy" id="564305"/>
    <lineage>
        <taxon>Eukaryota</taxon>
        <taxon>Fungi</taxon>
        <taxon>Dikarya</taxon>
        <taxon>Basidiomycota</taxon>
        <taxon>Agaricomycotina</taxon>
        <taxon>Tremellomycetes</taxon>
        <taxon>Tremellales</taxon>
        <taxon>Cryptococcaceae</taxon>
        <taxon>Kwoniella</taxon>
    </lineage>
</organism>
<dbReference type="SUPFAM" id="SSF51735">
    <property type="entry name" value="NAD(P)-binding Rossmann-fold domains"/>
    <property type="match status" value="1"/>
</dbReference>
<feature type="compositionally biased region" description="Low complexity" evidence="4">
    <location>
        <begin position="161"/>
        <end position="179"/>
    </location>
</feature>
<keyword evidence="7" id="KW-1185">Reference proteome</keyword>
<proteinExistence type="inferred from homology"/>
<comment type="similarity">
    <text evidence="1">Belongs to the short-chain dehydrogenases/reductases (SDR) family.</text>
</comment>
<feature type="chain" id="PRO_5045388220" description="NAD(P)-binding protein" evidence="5">
    <location>
        <begin position="30"/>
        <end position="397"/>
    </location>
</feature>
<dbReference type="PANTHER" id="PTHR43391">
    <property type="entry name" value="RETINOL DEHYDROGENASE-RELATED"/>
    <property type="match status" value="1"/>
</dbReference>
<dbReference type="RefSeq" id="XP_062794037.1">
    <property type="nucleotide sequence ID" value="XM_062937986.1"/>
</dbReference>
<reference evidence="6 7" key="1">
    <citation type="submission" date="2024-01" db="EMBL/GenBank/DDBJ databases">
        <title>Comparative genomics of Cryptococcus and Kwoniella reveals pathogenesis evolution and contrasting modes of karyotype evolution via chromosome fusion or intercentromeric recombination.</title>
        <authorList>
            <person name="Coelho M.A."/>
            <person name="David-Palma M."/>
            <person name="Shea T."/>
            <person name="Bowers K."/>
            <person name="McGinley-Smith S."/>
            <person name="Mohammad A.W."/>
            <person name="Gnirke A."/>
            <person name="Yurkov A.M."/>
            <person name="Nowrousian M."/>
            <person name="Sun S."/>
            <person name="Cuomo C.A."/>
            <person name="Heitman J."/>
        </authorList>
    </citation>
    <scope>NUCLEOTIDE SEQUENCE [LARGE SCALE GENOMIC DNA]</scope>
    <source>
        <strain evidence="6">CBS 11374</strain>
    </source>
</reference>
<evidence type="ECO:0000256" key="5">
    <source>
        <dbReference type="SAM" id="SignalP"/>
    </source>
</evidence>
<dbReference type="PRINTS" id="PR00081">
    <property type="entry name" value="GDHRDH"/>
</dbReference>
<evidence type="ECO:0000256" key="2">
    <source>
        <dbReference type="ARBA" id="ARBA00022857"/>
    </source>
</evidence>
<evidence type="ECO:0000313" key="7">
    <source>
        <dbReference type="Proteomes" id="UP001329825"/>
    </source>
</evidence>
<dbReference type="PANTHER" id="PTHR43391:SF14">
    <property type="entry name" value="DEHYDROGENASE_REDUCTASE SDR FAMILY PROTEIN 7-LIKE"/>
    <property type="match status" value="1"/>
</dbReference>
<dbReference type="EMBL" id="CP141888">
    <property type="protein sequence ID" value="WRT69298.1"/>
    <property type="molecule type" value="Genomic_DNA"/>
</dbReference>
<dbReference type="Pfam" id="PF00106">
    <property type="entry name" value="adh_short"/>
    <property type="match status" value="2"/>
</dbReference>
<accession>A0ABZ1D664</accession>
<dbReference type="InterPro" id="IPR002347">
    <property type="entry name" value="SDR_fam"/>
</dbReference>